<dbReference type="InterPro" id="IPR042120">
    <property type="entry name" value="MutL_C_dimsub"/>
</dbReference>
<evidence type="ECO:0000259" key="8">
    <source>
        <dbReference type="SMART" id="SM01340"/>
    </source>
</evidence>
<dbReference type="Gene3D" id="3.30.565.10">
    <property type="entry name" value="Histidine kinase-like ATPase, C-terminal domain"/>
    <property type="match status" value="1"/>
</dbReference>
<dbReference type="InterPro" id="IPR038973">
    <property type="entry name" value="MutL/Mlh/Pms-like"/>
</dbReference>
<feature type="domain" description="DNA mismatch repair protein S5" evidence="8">
    <location>
        <begin position="249"/>
        <end position="367"/>
    </location>
</feature>
<dbReference type="Pfam" id="PF01119">
    <property type="entry name" value="DNA_mis_repair"/>
    <property type="match status" value="1"/>
</dbReference>
<keyword evidence="10" id="KW-1185">Reference proteome</keyword>
<evidence type="ECO:0000256" key="4">
    <source>
        <dbReference type="ARBA" id="ARBA00023204"/>
    </source>
</evidence>
<dbReference type="InterPro" id="IPR002099">
    <property type="entry name" value="MutL/Mlh/PMS"/>
</dbReference>
<dbReference type="InterPro" id="IPR036890">
    <property type="entry name" value="HATPase_C_sf"/>
</dbReference>
<proteinExistence type="inferred from homology"/>
<dbReference type="AlphaFoldDB" id="A0A1H7PQR4"/>
<protein>
    <recommendedName>
        <fullName evidence="2 5">DNA mismatch repair protein MutL</fullName>
    </recommendedName>
</protein>
<dbReference type="InterPro" id="IPR014762">
    <property type="entry name" value="DNA_mismatch_repair_CS"/>
</dbReference>
<dbReference type="InterPro" id="IPR013507">
    <property type="entry name" value="DNA_mismatch_S5_2-like"/>
</dbReference>
<dbReference type="CDD" id="cd16926">
    <property type="entry name" value="HATPase_MutL-MLH-PMS-like"/>
    <property type="match status" value="1"/>
</dbReference>
<dbReference type="GO" id="GO:0006298">
    <property type="term" value="P:mismatch repair"/>
    <property type="evidence" value="ECO:0007669"/>
    <property type="project" value="UniProtKB-UniRule"/>
</dbReference>
<dbReference type="PROSITE" id="PS00058">
    <property type="entry name" value="DNA_MISMATCH_REPAIR_1"/>
    <property type="match status" value="1"/>
</dbReference>
<dbReference type="SUPFAM" id="SSF54211">
    <property type="entry name" value="Ribosomal protein S5 domain 2-like"/>
    <property type="match status" value="1"/>
</dbReference>
<accession>A0A1H7PQR4</accession>
<dbReference type="GO" id="GO:0030983">
    <property type="term" value="F:mismatched DNA binding"/>
    <property type="evidence" value="ECO:0007669"/>
    <property type="project" value="InterPro"/>
</dbReference>
<dbReference type="GO" id="GO:0032300">
    <property type="term" value="C:mismatch repair complex"/>
    <property type="evidence" value="ECO:0007669"/>
    <property type="project" value="InterPro"/>
</dbReference>
<dbReference type="InterPro" id="IPR042121">
    <property type="entry name" value="MutL_C_regsub"/>
</dbReference>
<evidence type="ECO:0000259" key="7">
    <source>
        <dbReference type="SMART" id="SM00853"/>
    </source>
</evidence>
<feature type="compositionally biased region" description="Gly residues" evidence="6">
    <location>
        <begin position="442"/>
        <end position="455"/>
    </location>
</feature>
<dbReference type="InterPro" id="IPR037198">
    <property type="entry name" value="MutL_C_sf"/>
</dbReference>
<evidence type="ECO:0000313" key="10">
    <source>
        <dbReference type="Proteomes" id="UP000199120"/>
    </source>
</evidence>
<organism evidence="9 10">
    <name type="scientific">Paraburkholderia caballeronis</name>
    <dbReference type="NCBI Taxonomy" id="416943"/>
    <lineage>
        <taxon>Bacteria</taxon>
        <taxon>Pseudomonadati</taxon>
        <taxon>Pseudomonadota</taxon>
        <taxon>Betaproteobacteria</taxon>
        <taxon>Burkholderiales</taxon>
        <taxon>Burkholderiaceae</taxon>
        <taxon>Paraburkholderia</taxon>
    </lineage>
</organism>
<evidence type="ECO:0000256" key="5">
    <source>
        <dbReference type="HAMAP-Rule" id="MF_00149"/>
    </source>
</evidence>
<dbReference type="HAMAP" id="MF_00149">
    <property type="entry name" value="DNA_mis_repair"/>
    <property type="match status" value="1"/>
</dbReference>
<feature type="region of interest" description="Disordered" evidence="6">
    <location>
        <begin position="369"/>
        <end position="396"/>
    </location>
</feature>
<keyword evidence="3 5" id="KW-0227">DNA damage</keyword>
<dbReference type="PANTHER" id="PTHR10073:SF12">
    <property type="entry name" value="DNA MISMATCH REPAIR PROTEIN MLH1"/>
    <property type="match status" value="1"/>
</dbReference>
<comment type="similarity">
    <text evidence="1 5">Belongs to the DNA mismatch repair MutL/HexB family.</text>
</comment>
<evidence type="ECO:0000256" key="6">
    <source>
        <dbReference type="SAM" id="MobiDB-lite"/>
    </source>
</evidence>
<dbReference type="STRING" id="416943.SAMN05445871_0907"/>
<sequence>MARMSSYTDPAAPGAALPDAVPAPSDANAADAGRPAAPQRFAQPARAIQPLPDQLISQIAAGEVVERPASVVKELLENALDAGATTLRILLDEGGVKRISIADDGCGIPERELPLALMRHATSKIRSLAELESVATLGFRGEALASIASVAEMSITSRTADAPHAVKIDAQTGVLAPAAGTQGTTIEVRELYFNTPARRKFLKSEQTELGHCLEMIRRAALARPDVAISVLHNGRAVEHWNATEPAARVAKILGETFATAHLPLDESAGPLAVYGCAGLPTASRGRADQQYFFVNGRFVRDKLLTHAVRAAYEDVLHGDRYPSYVLFLDLPPESVDVNVHPSKIEVRFRDSRSIHQFVFHAVQRALARHAGASPETTSGGHAAHLEARPADGAGGLAGGAGGTAGFSAGGFGSGGSSGFGSSGGFGSGSSGGFGSAARSSGFSGGAGSSGSGGAGNTWLRQSRMTQGTLPVAQPLALYDALFGRKDVGAGASDGATAAQADGAASAPFVPPPSAHDFNAADDHPLGFALGQIHGIYVLAQNARGLVIVDMHAAHERILYEQFKHALAERSLAVQPLLIPLPMTADPVEVGVVDEEKATLDALGFDLAALSPTSIAIRAVPALLKDADLPALARAVLADLHAYGGSRVLTERQHEMLGTLACHHAVRANRRLTLDEMNALLRQMEATERADQCNHGRPTWYQLTLADLDRLFMRGQ</sequence>
<dbReference type="GO" id="GO:0016887">
    <property type="term" value="F:ATP hydrolysis activity"/>
    <property type="evidence" value="ECO:0007669"/>
    <property type="project" value="InterPro"/>
</dbReference>
<dbReference type="SMART" id="SM01340">
    <property type="entry name" value="DNA_mis_repair"/>
    <property type="match status" value="1"/>
</dbReference>
<evidence type="ECO:0000313" key="9">
    <source>
        <dbReference type="EMBL" id="SEL37734.1"/>
    </source>
</evidence>
<dbReference type="Pfam" id="PF13589">
    <property type="entry name" value="HATPase_c_3"/>
    <property type="match status" value="1"/>
</dbReference>
<dbReference type="InterPro" id="IPR014721">
    <property type="entry name" value="Ribsml_uS5_D2-typ_fold_subgr"/>
</dbReference>
<dbReference type="Proteomes" id="UP000199120">
    <property type="component" value="Unassembled WGS sequence"/>
</dbReference>
<dbReference type="GO" id="GO:0140664">
    <property type="term" value="F:ATP-dependent DNA damage sensor activity"/>
    <property type="evidence" value="ECO:0007669"/>
    <property type="project" value="InterPro"/>
</dbReference>
<dbReference type="GO" id="GO:0005524">
    <property type="term" value="F:ATP binding"/>
    <property type="evidence" value="ECO:0007669"/>
    <property type="project" value="InterPro"/>
</dbReference>
<dbReference type="Gene3D" id="3.30.230.10">
    <property type="match status" value="1"/>
</dbReference>
<feature type="domain" description="MutL C-terminal dimerisation" evidence="7">
    <location>
        <begin position="528"/>
        <end position="671"/>
    </location>
</feature>
<dbReference type="SUPFAM" id="SSF55874">
    <property type="entry name" value="ATPase domain of HSP90 chaperone/DNA topoisomerase II/histidine kinase"/>
    <property type="match status" value="1"/>
</dbReference>
<dbReference type="FunFam" id="3.30.565.10:FF:000003">
    <property type="entry name" value="DNA mismatch repair endonuclease MutL"/>
    <property type="match status" value="1"/>
</dbReference>
<feature type="region of interest" description="Disordered" evidence="6">
    <location>
        <begin position="1"/>
        <end position="38"/>
    </location>
</feature>
<evidence type="ECO:0000256" key="2">
    <source>
        <dbReference type="ARBA" id="ARBA00021975"/>
    </source>
</evidence>
<gene>
    <name evidence="5" type="primary">mutL</name>
    <name evidence="9" type="ORF">SAMN05192542_10795</name>
</gene>
<keyword evidence="4 5" id="KW-0234">DNA repair</keyword>
<dbReference type="SUPFAM" id="SSF118116">
    <property type="entry name" value="DNA mismatch repair protein MutL"/>
    <property type="match status" value="1"/>
</dbReference>
<dbReference type="SMART" id="SM00853">
    <property type="entry name" value="MutL_C"/>
    <property type="match status" value="1"/>
</dbReference>
<evidence type="ECO:0000256" key="1">
    <source>
        <dbReference type="ARBA" id="ARBA00006082"/>
    </source>
</evidence>
<name>A0A1H7PQR4_9BURK</name>
<dbReference type="Gene3D" id="3.30.1370.100">
    <property type="entry name" value="MutL, C-terminal domain, regulatory subdomain"/>
    <property type="match status" value="1"/>
</dbReference>
<reference evidence="10" key="1">
    <citation type="submission" date="2016-10" db="EMBL/GenBank/DDBJ databases">
        <authorList>
            <person name="Varghese N."/>
            <person name="Submissions S."/>
        </authorList>
    </citation>
    <scope>NUCLEOTIDE SEQUENCE [LARGE SCALE GENOMIC DNA]</scope>
    <source>
        <strain evidence="10">LMG 26416</strain>
    </source>
</reference>
<evidence type="ECO:0000256" key="3">
    <source>
        <dbReference type="ARBA" id="ARBA00022763"/>
    </source>
</evidence>
<dbReference type="InterPro" id="IPR014790">
    <property type="entry name" value="MutL_C"/>
</dbReference>
<feature type="region of interest" description="Disordered" evidence="6">
    <location>
        <begin position="436"/>
        <end position="458"/>
    </location>
</feature>
<dbReference type="Gene3D" id="3.30.1540.20">
    <property type="entry name" value="MutL, C-terminal domain, dimerisation subdomain"/>
    <property type="match status" value="1"/>
</dbReference>
<dbReference type="PANTHER" id="PTHR10073">
    <property type="entry name" value="DNA MISMATCH REPAIR PROTEIN MLH, PMS, MUTL"/>
    <property type="match status" value="1"/>
</dbReference>
<dbReference type="NCBIfam" id="NF000949">
    <property type="entry name" value="PRK00095.1-2"/>
    <property type="match status" value="1"/>
</dbReference>
<feature type="compositionally biased region" description="Low complexity" evidence="6">
    <location>
        <begin position="10"/>
        <end position="38"/>
    </location>
</feature>
<dbReference type="Pfam" id="PF08676">
    <property type="entry name" value="MutL_C"/>
    <property type="match status" value="1"/>
</dbReference>
<comment type="function">
    <text evidence="5">This protein is involved in the repair of mismatches in DNA. It is required for dam-dependent methyl-directed DNA mismatch repair. May act as a 'molecular matchmaker', a protein that promotes the formation of a stable complex between two or more DNA-binding proteins in an ATP-dependent manner without itself being part of a final effector complex.</text>
</comment>
<dbReference type="NCBIfam" id="TIGR00585">
    <property type="entry name" value="mutl"/>
    <property type="match status" value="1"/>
</dbReference>
<dbReference type="InterPro" id="IPR020667">
    <property type="entry name" value="DNA_mismatch_repair_MutL"/>
</dbReference>
<dbReference type="CDD" id="cd03482">
    <property type="entry name" value="MutL_Trans_MutL"/>
    <property type="match status" value="1"/>
</dbReference>
<dbReference type="EMBL" id="FOAJ01000007">
    <property type="protein sequence ID" value="SEL37734.1"/>
    <property type="molecule type" value="Genomic_DNA"/>
</dbReference>
<dbReference type="InterPro" id="IPR020568">
    <property type="entry name" value="Ribosomal_Su5_D2-typ_SF"/>
</dbReference>